<dbReference type="Proteomes" id="UP000008634">
    <property type="component" value="Chromosome"/>
</dbReference>
<dbReference type="HOGENOM" id="CLU_087550_0_0_10"/>
<sequence length="248" mass="28973">MSKKLIALVFEKAETDIGSKVKNRMAQHLSEVLSDEYNYPFSTKSFTNLYNKFIEADTPANEDLKPELTKCLCKYLGYKNYAEFVTAHPSELEEPKIIVEPIITKDSEPEIQEPVKSTSFGFFNQGRNKIVSLISVVVISTLTYFGFVREKQNCMVWQEDHYVQSACAGAKYEEPYQELLVLNFRKLNDIEEVRARYEQHQELWYLKTGGEVEFFTYYNVHPVYHKGLHKVTDYMYKTHVLDKVAQQE</sequence>
<dbReference type="EMBL" id="CP002453">
    <property type="protein sequence ID" value="ADV48169.1"/>
    <property type="molecule type" value="Genomic_DNA"/>
</dbReference>
<dbReference type="KEGG" id="cao:Celal_0840"/>
<proteinExistence type="predicted"/>
<evidence type="ECO:0000313" key="3">
    <source>
        <dbReference type="Proteomes" id="UP000008634"/>
    </source>
</evidence>
<keyword evidence="1" id="KW-0812">Transmembrane</keyword>
<accession>E6XEW7</accession>
<evidence type="ECO:0000313" key="2">
    <source>
        <dbReference type="EMBL" id="ADV48169.1"/>
    </source>
</evidence>
<keyword evidence="3" id="KW-1185">Reference proteome</keyword>
<keyword evidence="1" id="KW-1133">Transmembrane helix</keyword>
<organism evidence="2 3">
    <name type="scientific">Cellulophaga algicola (strain DSM 14237 / IC166 / ACAM 630)</name>
    <dbReference type="NCBI Taxonomy" id="688270"/>
    <lineage>
        <taxon>Bacteria</taxon>
        <taxon>Pseudomonadati</taxon>
        <taxon>Bacteroidota</taxon>
        <taxon>Flavobacteriia</taxon>
        <taxon>Flavobacteriales</taxon>
        <taxon>Flavobacteriaceae</taxon>
        <taxon>Cellulophaga</taxon>
    </lineage>
</organism>
<gene>
    <name evidence="2" type="ordered locus">Celal_0840</name>
</gene>
<dbReference type="RefSeq" id="WP_013549658.1">
    <property type="nucleotide sequence ID" value="NC_014934.1"/>
</dbReference>
<keyword evidence="1" id="KW-0472">Membrane</keyword>
<name>E6XEW7_CELAD</name>
<evidence type="ECO:0000256" key="1">
    <source>
        <dbReference type="SAM" id="Phobius"/>
    </source>
</evidence>
<dbReference type="AlphaFoldDB" id="E6XEW7"/>
<reference evidence="2 3" key="1">
    <citation type="journal article" date="2010" name="Stand. Genomic Sci.">
        <title>Complete genome sequence of Cellulophaga algicola type strain (IC166).</title>
        <authorList>
            <person name="Abt B."/>
            <person name="Lu M."/>
            <person name="Misra M."/>
            <person name="Han C."/>
            <person name="Nolan M."/>
            <person name="Lucas S."/>
            <person name="Hammon N."/>
            <person name="Deshpande S."/>
            <person name="Cheng J.F."/>
            <person name="Tapia R."/>
            <person name="Goodwin L."/>
            <person name="Pitluck S."/>
            <person name="Liolios K."/>
            <person name="Pagani I."/>
            <person name="Ivanova N."/>
            <person name="Mavromatis K."/>
            <person name="Ovchinikova G."/>
            <person name="Pati A."/>
            <person name="Chen A."/>
            <person name="Palaniappan K."/>
            <person name="Land M."/>
            <person name="Hauser L."/>
            <person name="Chang Y.J."/>
            <person name="Jeffries C.D."/>
            <person name="Detter J.C."/>
            <person name="Brambilla E."/>
            <person name="Rohde M."/>
            <person name="Tindall B.J."/>
            <person name="Goker M."/>
            <person name="Woyke T."/>
            <person name="Bristow J."/>
            <person name="Eisen J.A."/>
            <person name="Markowitz V."/>
            <person name="Hugenholtz P."/>
            <person name="Kyrpides N.C."/>
            <person name="Klenk H.P."/>
            <person name="Lapidus A."/>
        </authorList>
    </citation>
    <scope>NUCLEOTIDE SEQUENCE [LARGE SCALE GENOMIC DNA]</scope>
    <source>
        <strain evidence="3">DSM 14237 / IC166 / ACAM 630</strain>
    </source>
</reference>
<feature type="transmembrane region" description="Helical" evidence="1">
    <location>
        <begin position="130"/>
        <end position="148"/>
    </location>
</feature>
<protein>
    <submittedName>
        <fullName evidence="2">Uncharacterized protein</fullName>
    </submittedName>
</protein>
<dbReference type="eggNOG" id="ENOG5032XUG">
    <property type="taxonomic scope" value="Bacteria"/>
</dbReference>
<dbReference type="OrthoDB" id="1340494at2"/>